<keyword evidence="1" id="KW-0732">Signal</keyword>
<name>A0ABQ5UD82_9HYPH</name>
<dbReference type="EMBL" id="BSNG01000001">
    <property type="protein sequence ID" value="GLQ09160.1"/>
    <property type="molecule type" value="Genomic_DNA"/>
</dbReference>
<evidence type="ECO:0000313" key="3">
    <source>
        <dbReference type="Proteomes" id="UP001161406"/>
    </source>
</evidence>
<dbReference type="InterPro" id="IPR011990">
    <property type="entry name" value="TPR-like_helical_dom_sf"/>
</dbReference>
<feature type="chain" id="PRO_5045790819" description="Sel1 repeat family protein" evidence="1">
    <location>
        <begin position="25"/>
        <end position="649"/>
    </location>
</feature>
<proteinExistence type="predicted"/>
<dbReference type="Gene3D" id="1.25.40.10">
    <property type="entry name" value="Tetratricopeptide repeat domain"/>
    <property type="match status" value="2"/>
</dbReference>
<keyword evidence="3" id="KW-1185">Reference proteome</keyword>
<dbReference type="PANTHER" id="PTHR11102">
    <property type="entry name" value="SEL-1-LIKE PROTEIN"/>
    <property type="match status" value="1"/>
</dbReference>
<dbReference type="Proteomes" id="UP001161406">
    <property type="component" value="Unassembled WGS sequence"/>
</dbReference>
<sequence length="649" mass="67120">MSSAAKFAIFTAFCVSFGAQWAIAQEAVPPGEAEVPVIASFEALLQSATKDLEASATGSDAMANMALARVAFSSTDLAVQSTGIPLAEKAAELGAVEANLLLGDIYRRGGYGTAPDLLKAKGYFETAFKDGSLQAAVALGSLYLDTDFTAEGRKRGIELLSAAAEDGSIEAANALANVYLLGRGVTPDTSKALHYYGVGLVSNSNTSIVAVGDLLRTGASKLQPNPEVALQFFQRASTQGDLGAGRRIADMHLRGEAVAQDIAGAIGMLTELAEKGDTNSYIALGDIFTRGEFVPTNGPRAIGYYQGAETLGNTAGMTRLAELYIAGLPDTPIDLGQALDLYTKAAELGNTGAKRALARALLSGQFGSTDPRRAIALLEESARLGDGQAAKELAVLYAGNEPFPANYDEVKTYLDLALAVGNTTAALEVGSAIATGPLARTHREDARALLTGAMDGGVPGAAAVLARLQLDGAFPAQGVSGVITMLNGAAKSGDIESARFLIGLYRDGYGLLLPPDPAAATDFLNSVSANIGPEATTVERIHLEALTSEDADTLASVGEQISTLSKASAIQVLDILRRKNARAYVYVLQKGLASRGEYSGPLSGTLDATTIRAFNAVCSALNAERACAPGPLTRGALLTLGNYVLQPTT</sequence>
<reference evidence="2" key="2">
    <citation type="submission" date="2023-01" db="EMBL/GenBank/DDBJ databases">
        <title>Draft genome sequence of Devosia yakushimensis strain NBRC 103855.</title>
        <authorList>
            <person name="Sun Q."/>
            <person name="Mori K."/>
        </authorList>
    </citation>
    <scope>NUCLEOTIDE SEQUENCE</scope>
    <source>
        <strain evidence="2">NBRC 103855</strain>
    </source>
</reference>
<dbReference type="InterPro" id="IPR006597">
    <property type="entry name" value="Sel1-like"/>
</dbReference>
<feature type="signal peptide" evidence="1">
    <location>
        <begin position="1"/>
        <end position="24"/>
    </location>
</feature>
<dbReference type="SUPFAM" id="SSF81901">
    <property type="entry name" value="HCP-like"/>
    <property type="match status" value="2"/>
</dbReference>
<protein>
    <recommendedName>
        <fullName evidence="4">Sel1 repeat family protein</fullName>
    </recommendedName>
</protein>
<evidence type="ECO:0008006" key="4">
    <source>
        <dbReference type="Google" id="ProtNLM"/>
    </source>
</evidence>
<accession>A0ABQ5UD82</accession>
<dbReference type="SMART" id="SM00671">
    <property type="entry name" value="SEL1"/>
    <property type="match status" value="9"/>
</dbReference>
<dbReference type="PANTHER" id="PTHR11102:SF160">
    <property type="entry name" value="ERAD-ASSOCIATED E3 UBIQUITIN-PROTEIN LIGASE COMPONENT HRD3"/>
    <property type="match status" value="1"/>
</dbReference>
<gene>
    <name evidence="2" type="ORF">GCM10007913_10920</name>
</gene>
<dbReference type="InterPro" id="IPR050767">
    <property type="entry name" value="Sel1_AlgK"/>
</dbReference>
<comment type="caution">
    <text evidence="2">The sequence shown here is derived from an EMBL/GenBank/DDBJ whole genome shotgun (WGS) entry which is preliminary data.</text>
</comment>
<dbReference type="RefSeq" id="WP_284388687.1">
    <property type="nucleotide sequence ID" value="NZ_BSNG01000001.1"/>
</dbReference>
<reference evidence="2" key="1">
    <citation type="journal article" date="2014" name="Int. J. Syst. Evol. Microbiol.">
        <title>Complete genome of a new Firmicutes species belonging to the dominant human colonic microbiota ('Ruminococcus bicirculans') reveals two chromosomes and a selective capacity to utilize plant glucans.</title>
        <authorList>
            <consortium name="NISC Comparative Sequencing Program"/>
            <person name="Wegmann U."/>
            <person name="Louis P."/>
            <person name="Goesmann A."/>
            <person name="Henrissat B."/>
            <person name="Duncan S.H."/>
            <person name="Flint H.J."/>
        </authorList>
    </citation>
    <scope>NUCLEOTIDE SEQUENCE</scope>
    <source>
        <strain evidence="2">NBRC 103855</strain>
    </source>
</reference>
<evidence type="ECO:0000313" key="2">
    <source>
        <dbReference type="EMBL" id="GLQ09160.1"/>
    </source>
</evidence>
<organism evidence="2 3">
    <name type="scientific">Devosia yakushimensis</name>
    <dbReference type="NCBI Taxonomy" id="470028"/>
    <lineage>
        <taxon>Bacteria</taxon>
        <taxon>Pseudomonadati</taxon>
        <taxon>Pseudomonadota</taxon>
        <taxon>Alphaproteobacteria</taxon>
        <taxon>Hyphomicrobiales</taxon>
        <taxon>Devosiaceae</taxon>
        <taxon>Devosia</taxon>
    </lineage>
</organism>
<evidence type="ECO:0000256" key="1">
    <source>
        <dbReference type="SAM" id="SignalP"/>
    </source>
</evidence>
<dbReference type="Pfam" id="PF08238">
    <property type="entry name" value="Sel1"/>
    <property type="match status" value="7"/>
</dbReference>